<evidence type="ECO:0000256" key="2">
    <source>
        <dbReference type="SAM" id="SignalP"/>
    </source>
</evidence>
<proteinExistence type="predicted"/>
<name>A0A5C6DZM7_9BACT</name>
<feature type="region of interest" description="Disordered" evidence="1">
    <location>
        <begin position="433"/>
        <end position="509"/>
    </location>
</feature>
<feature type="signal peptide" evidence="2">
    <location>
        <begin position="1"/>
        <end position="31"/>
    </location>
</feature>
<reference evidence="3 4" key="1">
    <citation type="submission" date="2019-02" db="EMBL/GenBank/DDBJ databases">
        <title>Deep-cultivation of Planctomycetes and their phenomic and genomic characterization uncovers novel biology.</title>
        <authorList>
            <person name="Wiegand S."/>
            <person name="Jogler M."/>
            <person name="Boedeker C."/>
            <person name="Pinto D."/>
            <person name="Vollmers J."/>
            <person name="Rivas-Marin E."/>
            <person name="Kohn T."/>
            <person name="Peeters S.H."/>
            <person name="Heuer A."/>
            <person name="Rast P."/>
            <person name="Oberbeckmann S."/>
            <person name="Bunk B."/>
            <person name="Jeske O."/>
            <person name="Meyerdierks A."/>
            <person name="Storesund J.E."/>
            <person name="Kallscheuer N."/>
            <person name="Luecker S."/>
            <person name="Lage O.M."/>
            <person name="Pohl T."/>
            <person name="Merkel B.J."/>
            <person name="Hornburger P."/>
            <person name="Mueller R.-W."/>
            <person name="Bruemmer F."/>
            <person name="Labrenz M."/>
            <person name="Spormann A.M."/>
            <person name="Op Den Camp H."/>
            <person name="Overmann J."/>
            <person name="Amann R."/>
            <person name="Jetten M.S.M."/>
            <person name="Mascher T."/>
            <person name="Medema M.H."/>
            <person name="Devos D.P."/>
            <person name="Kaster A.-K."/>
            <person name="Ovreas L."/>
            <person name="Rohde M."/>
            <person name="Galperin M.Y."/>
            <person name="Jogler C."/>
        </authorList>
    </citation>
    <scope>NUCLEOTIDE SEQUENCE [LARGE SCALE GENOMIC DNA]</scope>
    <source>
        <strain evidence="3 4">Poly41</strain>
    </source>
</reference>
<dbReference type="Proteomes" id="UP000319143">
    <property type="component" value="Unassembled WGS sequence"/>
</dbReference>
<dbReference type="EMBL" id="SJPV01000001">
    <property type="protein sequence ID" value="TWU42070.1"/>
    <property type="molecule type" value="Genomic_DNA"/>
</dbReference>
<evidence type="ECO:0000313" key="3">
    <source>
        <dbReference type="EMBL" id="TWU42070.1"/>
    </source>
</evidence>
<evidence type="ECO:0000313" key="4">
    <source>
        <dbReference type="Proteomes" id="UP000319143"/>
    </source>
</evidence>
<keyword evidence="2" id="KW-0732">Signal</keyword>
<sequence length="739" mass="79490" precursor="true">MCIAKKAISVAAAPNLAMLALMLLSLSLATADEPKKSPSVVLGTRTFRIPFNVNATPSTTTSVRLYVRRGPNQPWQLADTKPSSIREFAFVCKDDGEFWFATETIELPQAADDDVAVGGSVDAQLRVLVDTTKPVIDLQADAEADGTIACRLSIRDLTAITETRVYYATDVDSQWQDWAPKPGETAERFSFLPDHDWRQLSVHVRAVDSAGNHATATKQLQRPRMAVTAMPTFAIRVERSRGRVGSTNSAGIVATPVQYRIHTGSDLYVRPALSDPNDTSTSPVIKLDRYKTSAVEESETSLYRTADYNVPHVAANPLSRLRGTNLADFSRVPANAQRPGTVPPTPPSYQFSAVPRYTASSSAVELPPPATAEQVGNGFGLNPPQVSPGYQTPSFSPNALASPLPPVAIPNASASAEPSTAPYVVPSLNPTASAVPSTQAARPQSAAEAMRPLDNARPIRPAPPVSRSPYVTPATRLPESSPSPDPRTRYGANRPASSPPKSLDPTLFAERVPTRYSNSNRFSLEYELEAVGSRGVDSVELYGSTDGGQTWKLWGQDPDKLSPFDIETKEEGVFGFCIVVVSSTGLASPRPLAGEDPDIVVVVDKSAPQVRITGAQYGEGDRVGSLVIRYECADANLMARPITLSFSDRVDGPWTTIAAGLRNQGDHVWPADPRLPRQLYLRIDATDGAGNMGSYVLDRPIDAQGLAPRARIRGFQPISGFAPPAENEQTAGRPRATFK</sequence>
<protein>
    <recommendedName>
        <fullName evidence="5">Ser-Thr-rich glycosyl-phosphatidyl-inositol-anchored membrane family protein</fullName>
    </recommendedName>
</protein>
<accession>A0A5C6DZM7</accession>
<feature type="chain" id="PRO_5022990217" description="Ser-Thr-rich glycosyl-phosphatidyl-inositol-anchored membrane family protein" evidence="2">
    <location>
        <begin position="32"/>
        <end position="739"/>
    </location>
</feature>
<evidence type="ECO:0000256" key="1">
    <source>
        <dbReference type="SAM" id="MobiDB-lite"/>
    </source>
</evidence>
<organism evidence="3 4">
    <name type="scientific">Novipirellula artificiosorum</name>
    <dbReference type="NCBI Taxonomy" id="2528016"/>
    <lineage>
        <taxon>Bacteria</taxon>
        <taxon>Pseudomonadati</taxon>
        <taxon>Planctomycetota</taxon>
        <taxon>Planctomycetia</taxon>
        <taxon>Pirellulales</taxon>
        <taxon>Pirellulaceae</taxon>
        <taxon>Novipirellula</taxon>
    </lineage>
</organism>
<feature type="compositionally biased region" description="Polar residues" evidence="1">
    <location>
        <begin position="433"/>
        <end position="442"/>
    </location>
</feature>
<feature type="region of interest" description="Disordered" evidence="1">
    <location>
        <begin position="717"/>
        <end position="739"/>
    </location>
</feature>
<dbReference type="OrthoDB" id="257265at2"/>
<dbReference type="AlphaFoldDB" id="A0A5C6DZM7"/>
<comment type="caution">
    <text evidence="3">The sequence shown here is derived from an EMBL/GenBank/DDBJ whole genome shotgun (WGS) entry which is preliminary data.</text>
</comment>
<evidence type="ECO:0008006" key="5">
    <source>
        <dbReference type="Google" id="ProtNLM"/>
    </source>
</evidence>
<gene>
    <name evidence="3" type="ORF">Poly41_03660</name>
</gene>
<dbReference type="RefSeq" id="WP_146524196.1">
    <property type="nucleotide sequence ID" value="NZ_SJPV01000001.1"/>
</dbReference>
<keyword evidence="4" id="KW-1185">Reference proteome</keyword>